<dbReference type="Pfam" id="PF20059">
    <property type="entry name" value="DUF6458"/>
    <property type="match status" value="1"/>
</dbReference>
<accession>A0A4Q9KJ93</accession>
<feature type="domain" description="DUF6458" evidence="2">
    <location>
        <begin position="1"/>
        <end position="55"/>
    </location>
</feature>
<dbReference type="Proteomes" id="UP000291933">
    <property type="component" value="Unassembled WGS sequence"/>
</dbReference>
<keyword evidence="4" id="KW-1185">Reference proteome</keyword>
<keyword evidence="1" id="KW-0812">Transmembrane</keyword>
<dbReference type="RefSeq" id="WP_131172741.1">
    <property type="nucleotide sequence ID" value="NZ_FXTL01000016.1"/>
</dbReference>
<keyword evidence="1" id="KW-1133">Transmembrane helix</keyword>
<dbReference type="EMBL" id="SDMR01000016">
    <property type="protein sequence ID" value="TBT94215.1"/>
    <property type="molecule type" value="Genomic_DNA"/>
</dbReference>
<protein>
    <recommendedName>
        <fullName evidence="2">DUF6458 domain-containing protein</fullName>
    </recommendedName>
</protein>
<comment type="caution">
    <text evidence="3">The sequence shown here is derived from an EMBL/GenBank/DDBJ whole genome shotgun (WGS) entry which is preliminary data.</text>
</comment>
<feature type="transmembrane region" description="Helical" evidence="1">
    <location>
        <begin position="31"/>
        <end position="50"/>
    </location>
</feature>
<dbReference type="InterPro" id="IPR045597">
    <property type="entry name" value="DUF6458"/>
</dbReference>
<keyword evidence="1" id="KW-0472">Membrane</keyword>
<organism evidence="3 4">
    <name type="scientific">Propioniciclava tarda</name>
    <dbReference type="NCBI Taxonomy" id="433330"/>
    <lineage>
        <taxon>Bacteria</taxon>
        <taxon>Bacillati</taxon>
        <taxon>Actinomycetota</taxon>
        <taxon>Actinomycetes</taxon>
        <taxon>Propionibacteriales</taxon>
        <taxon>Propionibacteriaceae</taxon>
        <taxon>Propioniciclava</taxon>
    </lineage>
</organism>
<evidence type="ECO:0000259" key="2">
    <source>
        <dbReference type="Pfam" id="PF20059"/>
    </source>
</evidence>
<name>A0A4Q9KJ93_PROTD</name>
<gene>
    <name evidence="3" type="ORF">ET996_11680</name>
</gene>
<dbReference type="OrthoDB" id="3730968at2"/>
<sequence length="66" mass="6976">MRYGAGVLLILVGAILAFAVSDMVKGVDTHLIGYICMGVGVLALILGFISQTQATNTSHKEVIEQQ</sequence>
<reference evidence="3 4" key="1">
    <citation type="submission" date="2019-01" db="EMBL/GenBank/DDBJ databases">
        <title>Lactibacter flavus gen. nov., sp. nov., a novel bacterium of the family Propionibacteriaceae isolated from raw milk and dairy products.</title>
        <authorList>
            <person name="Huptas C."/>
            <person name="Wenning M."/>
            <person name="Breitenwieser F."/>
            <person name="Doll E."/>
            <person name="Von Neubeck M."/>
            <person name="Busse H.-J."/>
            <person name="Scherer S."/>
        </authorList>
    </citation>
    <scope>NUCLEOTIDE SEQUENCE [LARGE SCALE GENOMIC DNA]</scope>
    <source>
        <strain evidence="3 4">DSM 22130</strain>
    </source>
</reference>
<dbReference type="AlphaFoldDB" id="A0A4Q9KJ93"/>
<evidence type="ECO:0000313" key="3">
    <source>
        <dbReference type="EMBL" id="TBT94215.1"/>
    </source>
</evidence>
<evidence type="ECO:0000256" key="1">
    <source>
        <dbReference type="SAM" id="Phobius"/>
    </source>
</evidence>
<evidence type="ECO:0000313" key="4">
    <source>
        <dbReference type="Proteomes" id="UP000291933"/>
    </source>
</evidence>
<proteinExistence type="predicted"/>